<evidence type="ECO:0008006" key="4">
    <source>
        <dbReference type="Google" id="ProtNLM"/>
    </source>
</evidence>
<evidence type="ECO:0000313" key="3">
    <source>
        <dbReference type="Proteomes" id="UP001172756"/>
    </source>
</evidence>
<feature type="chain" id="PRO_5044293950" description="Lipoprotein" evidence="1">
    <location>
        <begin position="20"/>
        <end position="146"/>
    </location>
</feature>
<dbReference type="RefSeq" id="WP_301159632.1">
    <property type="nucleotide sequence ID" value="NZ_JAUHQB010000001.1"/>
</dbReference>
<evidence type="ECO:0000256" key="1">
    <source>
        <dbReference type="SAM" id="SignalP"/>
    </source>
</evidence>
<keyword evidence="1" id="KW-0732">Signal</keyword>
<reference evidence="2 3" key="1">
    <citation type="submission" date="2023-06" db="EMBL/GenBank/DDBJ databases">
        <title>SYSU T0a273.</title>
        <authorList>
            <person name="Gao L."/>
            <person name="Fang B.-Z."/>
            <person name="Li W.-J."/>
        </authorList>
    </citation>
    <scope>NUCLEOTIDE SEQUENCE [LARGE SCALE GENOMIC DNA]</scope>
    <source>
        <strain evidence="2 3">SYSU T0a273</strain>
    </source>
</reference>
<protein>
    <recommendedName>
        <fullName evidence="4">Lipoprotein</fullName>
    </recommendedName>
</protein>
<accession>A0AB35MFI2</accession>
<dbReference type="EMBL" id="JAUHQB010000001">
    <property type="protein sequence ID" value="MDN4482525.1"/>
    <property type="molecule type" value="Genomic_DNA"/>
</dbReference>
<organism evidence="2 3">
    <name type="scientific">Demequina lignilytica</name>
    <dbReference type="NCBI Taxonomy" id="3051663"/>
    <lineage>
        <taxon>Bacteria</taxon>
        <taxon>Bacillati</taxon>
        <taxon>Actinomycetota</taxon>
        <taxon>Actinomycetes</taxon>
        <taxon>Micrococcales</taxon>
        <taxon>Demequinaceae</taxon>
        <taxon>Demequina</taxon>
    </lineage>
</organism>
<gene>
    <name evidence="2" type="ORF">QQ002_03110</name>
</gene>
<sequence>MRRITAVTGLLAGAALALAGCSSGGADPIEVTGTQSGCAIAPDNPGFHGNCVLDLSDERVSGTVEVEFDQVGEDGDTVQFEGSAVISNDGGTWTSDTCTGMLEDETGHVEFDCELAGTGDYEGMTFVQHLEGTSTPSQVTGTLTEG</sequence>
<comment type="caution">
    <text evidence="2">The sequence shown here is derived from an EMBL/GenBank/DDBJ whole genome shotgun (WGS) entry which is preliminary data.</text>
</comment>
<dbReference type="AlphaFoldDB" id="A0AB35MFI2"/>
<proteinExistence type="predicted"/>
<dbReference type="PROSITE" id="PS51257">
    <property type="entry name" value="PROKAR_LIPOPROTEIN"/>
    <property type="match status" value="1"/>
</dbReference>
<evidence type="ECO:0000313" key="2">
    <source>
        <dbReference type="EMBL" id="MDN4482525.1"/>
    </source>
</evidence>
<dbReference type="Proteomes" id="UP001172756">
    <property type="component" value="Unassembled WGS sequence"/>
</dbReference>
<name>A0AB35MFI2_9MICO</name>
<feature type="signal peptide" evidence="1">
    <location>
        <begin position="1"/>
        <end position="19"/>
    </location>
</feature>